<dbReference type="Proteomes" id="UP001256588">
    <property type="component" value="Unassembled WGS sequence"/>
</dbReference>
<organism evidence="3 4">
    <name type="scientific">Luteimonas terrae</name>
    <dbReference type="NCBI Taxonomy" id="1530191"/>
    <lineage>
        <taxon>Bacteria</taxon>
        <taxon>Pseudomonadati</taxon>
        <taxon>Pseudomonadota</taxon>
        <taxon>Gammaproteobacteria</taxon>
        <taxon>Lysobacterales</taxon>
        <taxon>Lysobacteraceae</taxon>
        <taxon>Luteimonas</taxon>
    </lineage>
</organism>
<dbReference type="InterPro" id="IPR039251">
    <property type="entry name" value="OXLD1"/>
</dbReference>
<evidence type="ECO:0000259" key="2">
    <source>
        <dbReference type="Pfam" id="PF09791"/>
    </source>
</evidence>
<dbReference type="InterPro" id="IPR019180">
    <property type="entry name" value="Oxidoreductase-like_N"/>
</dbReference>
<comment type="caution">
    <text evidence="3">The sequence shown here is derived from an EMBL/GenBank/DDBJ whole genome shotgun (WGS) entry which is preliminary data.</text>
</comment>
<evidence type="ECO:0000313" key="4">
    <source>
        <dbReference type="Proteomes" id="UP001256588"/>
    </source>
</evidence>
<protein>
    <recommendedName>
        <fullName evidence="2">Oxidoreductase-like domain-containing protein</fullName>
    </recommendedName>
</protein>
<dbReference type="EMBL" id="JAVDWO010000002">
    <property type="protein sequence ID" value="MDR7191943.1"/>
    <property type="molecule type" value="Genomic_DNA"/>
</dbReference>
<evidence type="ECO:0000256" key="1">
    <source>
        <dbReference type="SAM" id="MobiDB-lite"/>
    </source>
</evidence>
<dbReference type="Pfam" id="PF09791">
    <property type="entry name" value="Oxidored-like"/>
    <property type="match status" value="1"/>
</dbReference>
<gene>
    <name evidence="3" type="ORF">J2W68_000651</name>
</gene>
<accession>A0ABU1XT61</accession>
<sequence length="62" mass="6822">MSNLPAPDVPASDPRPQPPEPPLPSDCCDSGCAVCVHDSYAEDLQYYREQLAAWRARHPGKD</sequence>
<dbReference type="PANTHER" id="PTHR21193">
    <property type="entry name" value="OXIDOREDUCTASE-LIKE DOMAIN-CONTAINING PROTEIN 1"/>
    <property type="match status" value="1"/>
</dbReference>
<feature type="domain" description="Oxidoreductase-like" evidence="2">
    <location>
        <begin position="16"/>
        <end position="55"/>
    </location>
</feature>
<reference evidence="3 4" key="1">
    <citation type="submission" date="2023-07" db="EMBL/GenBank/DDBJ databases">
        <title>Sorghum-associated microbial communities from plants grown in Nebraska, USA.</title>
        <authorList>
            <person name="Schachtman D."/>
        </authorList>
    </citation>
    <scope>NUCLEOTIDE SEQUENCE [LARGE SCALE GENOMIC DNA]</scope>
    <source>
        <strain evidence="3 4">4099</strain>
    </source>
</reference>
<dbReference type="PANTHER" id="PTHR21193:SF3">
    <property type="entry name" value="OXIDOREDUCTASE-LIKE DOMAIN-CONTAINING PROTEIN 1"/>
    <property type="match status" value="1"/>
</dbReference>
<feature type="region of interest" description="Disordered" evidence="1">
    <location>
        <begin position="1"/>
        <end position="25"/>
    </location>
</feature>
<proteinExistence type="predicted"/>
<feature type="compositionally biased region" description="Pro residues" evidence="1">
    <location>
        <begin position="13"/>
        <end position="24"/>
    </location>
</feature>
<keyword evidence="4" id="KW-1185">Reference proteome</keyword>
<dbReference type="RefSeq" id="WP_310232750.1">
    <property type="nucleotide sequence ID" value="NZ_JAVDWO010000002.1"/>
</dbReference>
<name>A0ABU1XT61_9GAMM</name>
<evidence type="ECO:0000313" key="3">
    <source>
        <dbReference type="EMBL" id="MDR7191943.1"/>
    </source>
</evidence>